<keyword evidence="4" id="KW-1185">Reference proteome</keyword>
<dbReference type="PROSITE" id="PS50234">
    <property type="entry name" value="VWFA"/>
    <property type="match status" value="1"/>
</dbReference>
<dbReference type="Pfam" id="PF00092">
    <property type="entry name" value="VWA"/>
    <property type="match status" value="1"/>
</dbReference>
<sequence length="716" mass="79900">MSGTKIRQLRKAMRTILSQLEPADNFNIITFDSRITYWKNEQQLVPASEANINAAKHYVNDMPASGGTNIQEAMLTGISLVETHSNRGRSSVIIFLTDGEPTSGETSPTRILARVLERNEGRVPVFSLAFGQNADYSLVKRLASQNNGFGRKIYEDSDADLQISNFYSEVSTVLLQNVTFTYLDGTVEREPIRIICDLTPTLMFGSELVVTGRISEEETNELQPMITGIGANGLVTLHVPDTALTTQLNITQDSDAFGITEKLWAYLTIKQWIKQMEASTDENKQESWKENVTAMALKYNFVTPLTSMVVTLPDELQVSPVQIEGDDMGLEETVDVPQHRQSGILPALLVGKSQAGVYHSGGHIMRHSSRMYTAPMATYDIQSLPRRRKQPMARSKLRKNQNRMVAPIHLITMMPNQSYTNTVQQTTTPLTHQLTSTSAISQTTTMLASQPTSEGTISQTTTMLASQPTSMGTISQTSPTPQPTTMSTIQRSTTSGTIHQTSTPTAEFTTKIPNSRQLMKMLRTRTKASDYTLLVVKGVDLPLCFRNPRIQSVDDSTMYNLARDPATAFSVSVGYTFHGSGRRQRTRITRISINASDTTTRMSPGFRVEGEVRQRAQPYSVFGGGENPKWEVVNQKYRLSLLVDYSRNTNRNLEGSLIIPIKGEVQEKQHPRRNRSKGKLILKALRGGVKQTIKTRVKFSRPMRCWVVKTQLMLNV</sequence>
<dbReference type="Gene3D" id="3.40.50.410">
    <property type="entry name" value="von Willebrand factor, type A domain"/>
    <property type="match status" value="1"/>
</dbReference>
<evidence type="ECO:0000259" key="2">
    <source>
        <dbReference type="PROSITE" id="PS50234"/>
    </source>
</evidence>
<gene>
    <name evidence="3" type="ORF">KP79_PYT01651</name>
</gene>
<name>A0A210Q806_MIZYE</name>
<dbReference type="PANTHER" id="PTHR10338">
    <property type="entry name" value="INTER-ALPHA-TRYPSIN INHIBITOR HEAVY CHAIN FAMILY MEMBER"/>
    <property type="match status" value="1"/>
</dbReference>
<comment type="caution">
    <text evidence="3">The sequence shown here is derived from an EMBL/GenBank/DDBJ whole genome shotgun (WGS) entry which is preliminary data.</text>
</comment>
<dbReference type="InterPro" id="IPR050934">
    <property type="entry name" value="ITIH"/>
</dbReference>
<proteinExistence type="predicted"/>
<reference evidence="3 4" key="1">
    <citation type="journal article" date="2017" name="Nat. Ecol. Evol.">
        <title>Scallop genome provides insights into evolution of bilaterian karyotype and development.</title>
        <authorList>
            <person name="Wang S."/>
            <person name="Zhang J."/>
            <person name="Jiao W."/>
            <person name="Li J."/>
            <person name="Xun X."/>
            <person name="Sun Y."/>
            <person name="Guo X."/>
            <person name="Huan P."/>
            <person name="Dong B."/>
            <person name="Zhang L."/>
            <person name="Hu X."/>
            <person name="Sun X."/>
            <person name="Wang J."/>
            <person name="Zhao C."/>
            <person name="Wang Y."/>
            <person name="Wang D."/>
            <person name="Huang X."/>
            <person name="Wang R."/>
            <person name="Lv J."/>
            <person name="Li Y."/>
            <person name="Zhang Z."/>
            <person name="Liu B."/>
            <person name="Lu W."/>
            <person name="Hui Y."/>
            <person name="Liang J."/>
            <person name="Zhou Z."/>
            <person name="Hou R."/>
            <person name="Li X."/>
            <person name="Liu Y."/>
            <person name="Li H."/>
            <person name="Ning X."/>
            <person name="Lin Y."/>
            <person name="Zhao L."/>
            <person name="Xing Q."/>
            <person name="Dou J."/>
            <person name="Li Y."/>
            <person name="Mao J."/>
            <person name="Guo H."/>
            <person name="Dou H."/>
            <person name="Li T."/>
            <person name="Mu C."/>
            <person name="Jiang W."/>
            <person name="Fu Q."/>
            <person name="Fu X."/>
            <person name="Miao Y."/>
            <person name="Liu J."/>
            <person name="Yu Q."/>
            <person name="Li R."/>
            <person name="Liao H."/>
            <person name="Li X."/>
            <person name="Kong Y."/>
            <person name="Jiang Z."/>
            <person name="Chourrout D."/>
            <person name="Li R."/>
            <person name="Bao Z."/>
        </authorList>
    </citation>
    <scope>NUCLEOTIDE SEQUENCE [LARGE SCALE GENOMIC DNA]</scope>
    <source>
        <strain evidence="3 4">PY_sf001</strain>
    </source>
</reference>
<dbReference type="AlphaFoldDB" id="A0A210Q806"/>
<feature type="compositionally biased region" description="Polar residues" evidence="1">
    <location>
        <begin position="491"/>
        <end position="505"/>
    </location>
</feature>
<dbReference type="InterPro" id="IPR036465">
    <property type="entry name" value="vWFA_dom_sf"/>
</dbReference>
<evidence type="ECO:0000313" key="4">
    <source>
        <dbReference type="Proteomes" id="UP000242188"/>
    </source>
</evidence>
<feature type="region of interest" description="Disordered" evidence="1">
    <location>
        <begin position="469"/>
        <end position="505"/>
    </location>
</feature>
<dbReference type="EMBL" id="NEDP02004653">
    <property type="protein sequence ID" value="OWF44882.1"/>
    <property type="molecule type" value="Genomic_DNA"/>
</dbReference>
<dbReference type="SMART" id="SM00327">
    <property type="entry name" value="VWA"/>
    <property type="match status" value="1"/>
</dbReference>
<evidence type="ECO:0000313" key="3">
    <source>
        <dbReference type="EMBL" id="OWF44882.1"/>
    </source>
</evidence>
<dbReference type="PANTHER" id="PTHR10338:SF108">
    <property type="entry name" value="INTER-ALPHA-TRYPSIN INHIBITOR HEAVY CHAIN H4-LIKE PROTEIN"/>
    <property type="match status" value="1"/>
</dbReference>
<accession>A0A210Q806</accession>
<protein>
    <submittedName>
        <fullName evidence="3">Inter-alpha-trypsin inhibitor heavy chain H4</fullName>
    </submittedName>
</protein>
<feature type="domain" description="VWFA" evidence="2">
    <location>
        <begin position="1"/>
        <end position="170"/>
    </location>
</feature>
<organism evidence="3 4">
    <name type="scientific">Mizuhopecten yessoensis</name>
    <name type="common">Japanese scallop</name>
    <name type="synonym">Patinopecten yessoensis</name>
    <dbReference type="NCBI Taxonomy" id="6573"/>
    <lineage>
        <taxon>Eukaryota</taxon>
        <taxon>Metazoa</taxon>
        <taxon>Spiralia</taxon>
        <taxon>Lophotrochozoa</taxon>
        <taxon>Mollusca</taxon>
        <taxon>Bivalvia</taxon>
        <taxon>Autobranchia</taxon>
        <taxon>Pteriomorphia</taxon>
        <taxon>Pectinida</taxon>
        <taxon>Pectinoidea</taxon>
        <taxon>Pectinidae</taxon>
        <taxon>Mizuhopecten</taxon>
    </lineage>
</organism>
<dbReference type="OrthoDB" id="299997at2759"/>
<dbReference type="InterPro" id="IPR002035">
    <property type="entry name" value="VWF_A"/>
</dbReference>
<dbReference type="Proteomes" id="UP000242188">
    <property type="component" value="Unassembled WGS sequence"/>
</dbReference>
<feature type="compositionally biased region" description="Low complexity" evidence="1">
    <location>
        <begin position="473"/>
        <end position="490"/>
    </location>
</feature>
<evidence type="ECO:0000256" key="1">
    <source>
        <dbReference type="SAM" id="MobiDB-lite"/>
    </source>
</evidence>
<dbReference type="SUPFAM" id="SSF53300">
    <property type="entry name" value="vWA-like"/>
    <property type="match status" value="1"/>
</dbReference>